<evidence type="ECO:0000313" key="3">
    <source>
        <dbReference type="Proteomes" id="UP000652761"/>
    </source>
</evidence>
<keyword evidence="3" id="KW-1185">Reference proteome</keyword>
<protein>
    <submittedName>
        <fullName evidence="2">Uncharacterized protein</fullName>
    </submittedName>
</protein>
<evidence type="ECO:0000313" key="2">
    <source>
        <dbReference type="EMBL" id="MQL75244.1"/>
    </source>
</evidence>
<organism evidence="2 3">
    <name type="scientific">Colocasia esculenta</name>
    <name type="common">Wild taro</name>
    <name type="synonym">Arum esculentum</name>
    <dbReference type="NCBI Taxonomy" id="4460"/>
    <lineage>
        <taxon>Eukaryota</taxon>
        <taxon>Viridiplantae</taxon>
        <taxon>Streptophyta</taxon>
        <taxon>Embryophyta</taxon>
        <taxon>Tracheophyta</taxon>
        <taxon>Spermatophyta</taxon>
        <taxon>Magnoliopsida</taxon>
        <taxon>Liliopsida</taxon>
        <taxon>Araceae</taxon>
        <taxon>Aroideae</taxon>
        <taxon>Colocasieae</taxon>
        <taxon>Colocasia</taxon>
    </lineage>
</organism>
<dbReference type="EMBL" id="NMUH01000242">
    <property type="protein sequence ID" value="MQL75244.1"/>
    <property type="molecule type" value="Genomic_DNA"/>
</dbReference>
<accession>A0A843U0W4</accession>
<evidence type="ECO:0000256" key="1">
    <source>
        <dbReference type="SAM" id="MobiDB-lite"/>
    </source>
</evidence>
<gene>
    <name evidence="2" type="ORF">Taro_007612</name>
</gene>
<dbReference type="PANTHER" id="PTHR32278">
    <property type="entry name" value="F-BOX DOMAIN-CONTAINING PROTEIN"/>
    <property type="match status" value="1"/>
</dbReference>
<name>A0A843U0W4_COLES</name>
<proteinExistence type="predicted"/>
<comment type="caution">
    <text evidence="2">The sequence shown here is derived from an EMBL/GenBank/DDBJ whole genome shotgun (WGS) entry which is preliminary data.</text>
</comment>
<sequence>MQGFAGDGPVEPGFTTSLGTDGDGDDSGASSLHSVSWDRQSSLASSSFSSATEVDYRDWLPQSELEEIPSSRWLSPPPTPRLASSEVDWEELLHRDPLSLDMFRQVLGEDKSSGKRCRLVLARALKIQWRDNRSSWRYYREVAVLSEVCWLDIRAEVSTSDLPPGMAYVCLLVFKLSQGAFGLGRGGETQMAWHRDLPVIPPAAPVVSPLDLEGARQHEAASLPARFVLSENLPKLEAV</sequence>
<dbReference type="Pfam" id="PF14299">
    <property type="entry name" value="PP2"/>
    <property type="match status" value="1"/>
</dbReference>
<feature type="region of interest" description="Disordered" evidence="1">
    <location>
        <begin position="1"/>
        <end position="34"/>
    </location>
</feature>
<reference evidence="2" key="1">
    <citation type="submission" date="2017-07" db="EMBL/GenBank/DDBJ databases">
        <title>Taro Niue Genome Assembly and Annotation.</title>
        <authorList>
            <person name="Atibalentja N."/>
            <person name="Keating K."/>
            <person name="Fields C.J."/>
        </authorList>
    </citation>
    <scope>NUCLEOTIDE SEQUENCE</scope>
    <source>
        <strain evidence="2">Niue_2</strain>
        <tissue evidence="2">Leaf</tissue>
    </source>
</reference>
<dbReference type="OrthoDB" id="631541at2759"/>
<dbReference type="PANTHER" id="PTHR32278:SF111">
    <property type="entry name" value="F-BOX PROTEIN PP2-B12-RELATED"/>
    <property type="match status" value="1"/>
</dbReference>
<dbReference type="AlphaFoldDB" id="A0A843U0W4"/>
<dbReference type="InterPro" id="IPR025886">
    <property type="entry name" value="PP2-like"/>
</dbReference>
<dbReference type="Proteomes" id="UP000652761">
    <property type="component" value="Unassembled WGS sequence"/>
</dbReference>